<evidence type="ECO:0008006" key="3">
    <source>
        <dbReference type="Google" id="ProtNLM"/>
    </source>
</evidence>
<accession>S2W5K5</accession>
<dbReference type="STRING" id="883161.HMPREF9306_00309"/>
<dbReference type="InterPro" id="IPR029052">
    <property type="entry name" value="Metallo-depent_PP-like"/>
</dbReference>
<name>S2W5K5_9ACTN</name>
<organism evidence="1 2">
    <name type="scientific">Propionimicrobium lymphophilum ACS-093-V-SCH5</name>
    <dbReference type="NCBI Taxonomy" id="883161"/>
    <lineage>
        <taxon>Bacteria</taxon>
        <taxon>Bacillati</taxon>
        <taxon>Actinomycetota</taxon>
        <taxon>Actinomycetes</taxon>
        <taxon>Propionibacteriales</taxon>
        <taxon>Propionibacteriaceae</taxon>
        <taxon>Propionimicrobium</taxon>
    </lineage>
</organism>
<sequence length="43" mass="4782">MVYHSNRTDSTVDPMASVFNYLKYDAVGAGNHEFNYGLEALIA</sequence>
<dbReference type="SUPFAM" id="SSF56300">
    <property type="entry name" value="Metallo-dependent phosphatases"/>
    <property type="match status" value="1"/>
</dbReference>
<proteinExistence type="predicted"/>
<dbReference type="Proteomes" id="UP000014417">
    <property type="component" value="Unassembled WGS sequence"/>
</dbReference>
<gene>
    <name evidence="1" type="ORF">HMPREF9306_00309</name>
</gene>
<comment type="caution">
    <text evidence="1">The sequence shown here is derived from an EMBL/GenBank/DDBJ whole genome shotgun (WGS) entry which is preliminary data.</text>
</comment>
<evidence type="ECO:0000313" key="2">
    <source>
        <dbReference type="Proteomes" id="UP000014417"/>
    </source>
</evidence>
<dbReference type="PATRIC" id="fig|883161.3.peg.311"/>
<dbReference type="AlphaFoldDB" id="S2W5K5"/>
<reference evidence="1 2" key="1">
    <citation type="submission" date="2013-04" db="EMBL/GenBank/DDBJ databases">
        <title>The Genome Sequence of Propionimicrobium lymphophilum ACS-093-V-SCH5.</title>
        <authorList>
            <consortium name="The Broad Institute Genomics Platform"/>
            <person name="Earl A."/>
            <person name="Ward D."/>
            <person name="Feldgarden M."/>
            <person name="Gevers D."/>
            <person name="Saerens B."/>
            <person name="Vaneechoutte M."/>
            <person name="Walker B."/>
            <person name="Young S."/>
            <person name="Zeng Q."/>
            <person name="Gargeya S."/>
            <person name="Fitzgerald M."/>
            <person name="Haas B."/>
            <person name="Abouelleil A."/>
            <person name="Allen A.W."/>
            <person name="Alvarado L."/>
            <person name="Arachchi H.M."/>
            <person name="Berlin A.M."/>
            <person name="Chapman S.B."/>
            <person name="Gainer-Dewar J."/>
            <person name="Goldberg J."/>
            <person name="Griggs A."/>
            <person name="Gujja S."/>
            <person name="Hansen M."/>
            <person name="Howarth C."/>
            <person name="Imamovic A."/>
            <person name="Ireland A."/>
            <person name="Larimer J."/>
            <person name="McCowan C."/>
            <person name="Murphy C."/>
            <person name="Pearson M."/>
            <person name="Poon T.W."/>
            <person name="Priest M."/>
            <person name="Roberts A."/>
            <person name="Saif S."/>
            <person name="Shea T."/>
            <person name="Sisk P."/>
            <person name="Sykes S."/>
            <person name="Wortman J."/>
            <person name="Nusbaum C."/>
            <person name="Birren B."/>
        </authorList>
    </citation>
    <scope>NUCLEOTIDE SEQUENCE [LARGE SCALE GENOMIC DNA]</scope>
    <source>
        <strain evidence="1 2">ACS-093-V-SCH5</strain>
    </source>
</reference>
<keyword evidence="2" id="KW-1185">Reference proteome</keyword>
<dbReference type="HOGENOM" id="CLU_3238120_0_0_11"/>
<dbReference type="EMBL" id="AGZR01000004">
    <property type="protein sequence ID" value="EPD33555.1"/>
    <property type="molecule type" value="Genomic_DNA"/>
</dbReference>
<dbReference type="Gene3D" id="3.60.21.10">
    <property type="match status" value="1"/>
</dbReference>
<protein>
    <recommendedName>
        <fullName evidence="3">Calcineurin-like phosphoesterase domain-containing protein</fullName>
    </recommendedName>
</protein>
<evidence type="ECO:0000313" key="1">
    <source>
        <dbReference type="EMBL" id="EPD33555.1"/>
    </source>
</evidence>